<dbReference type="AlphaFoldDB" id="A0A1H1FU00"/>
<feature type="domain" description="Mut7-C RNAse" evidence="2">
    <location>
        <begin position="83"/>
        <end position="223"/>
    </location>
</feature>
<feature type="region of interest" description="Disordered" evidence="1">
    <location>
        <begin position="53"/>
        <end position="72"/>
    </location>
</feature>
<accession>A0A1H1FU00</accession>
<gene>
    <name evidence="4" type="ORF">SAMN04489764_3181</name>
</gene>
<reference evidence="4 5" key="1">
    <citation type="submission" date="2016-10" db="EMBL/GenBank/DDBJ databases">
        <authorList>
            <person name="de Groot N.N."/>
        </authorList>
    </citation>
    <scope>NUCLEOTIDE SEQUENCE [LARGE SCALE GENOMIC DNA]</scope>
    <source>
        <strain evidence="4 5">DSM 43794</strain>
    </source>
</reference>
<dbReference type="InterPro" id="IPR002782">
    <property type="entry name" value="Mut7-C_RNAse_dom"/>
</dbReference>
<evidence type="ECO:0000256" key="1">
    <source>
        <dbReference type="SAM" id="MobiDB-lite"/>
    </source>
</evidence>
<evidence type="ECO:0008006" key="6">
    <source>
        <dbReference type="Google" id="ProtNLM"/>
    </source>
</evidence>
<dbReference type="InterPro" id="IPR027798">
    <property type="entry name" value="Ub_Mut7C"/>
</dbReference>
<protein>
    <recommendedName>
        <fullName evidence="6">Mut7-C RNAse domain-containing protein</fullName>
    </recommendedName>
</protein>
<dbReference type="PANTHER" id="PTHR39081:SF1">
    <property type="entry name" value="MUT7-C RNASE DOMAIN-CONTAINING PROTEIN"/>
    <property type="match status" value="1"/>
</dbReference>
<keyword evidence="5" id="KW-1185">Reference proteome</keyword>
<feature type="domain" description="Ubiquitin Mut7-C" evidence="3">
    <location>
        <begin position="3"/>
        <end position="77"/>
    </location>
</feature>
<dbReference type="Pfam" id="PF14451">
    <property type="entry name" value="Ub-Mut7C"/>
    <property type="match status" value="1"/>
</dbReference>
<dbReference type="EMBL" id="FNKK01000002">
    <property type="protein sequence ID" value="SDR04365.1"/>
    <property type="molecule type" value="Genomic_DNA"/>
</dbReference>
<sequence length="229" mass="25627">MLLRFADDLRMFLPPARRSGTVPIDPDGTSSLGHLVESVGVPLTEVGDMLVNGTRRPPSYRPGPGDTVDVTPVRRPQRVEPSRFLLDVHLGALARRLRLLGVDTAYDNDRDDDELIVQANAEQRVLLTRDRGLLRRRTLKAGAFVRGQRPDDQLADVLDRFAPPLAPWTRCTACNGLLEPVAKREIEHLLKEGTRRSYDTFARCSSCGRAYWRGAHGDRLQDIVRRATG</sequence>
<dbReference type="STRING" id="35622.SAMN04489764_3181"/>
<evidence type="ECO:0000313" key="4">
    <source>
        <dbReference type="EMBL" id="SDR04365.1"/>
    </source>
</evidence>
<proteinExistence type="predicted"/>
<dbReference type="Pfam" id="PF01927">
    <property type="entry name" value="Mut7-C"/>
    <property type="match status" value="1"/>
</dbReference>
<organism evidence="4 5">
    <name type="scientific">Thermostaphylospora chromogena</name>
    <dbReference type="NCBI Taxonomy" id="35622"/>
    <lineage>
        <taxon>Bacteria</taxon>
        <taxon>Bacillati</taxon>
        <taxon>Actinomycetota</taxon>
        <taxon>Actinomycetes</taxon>
        <taxon>Streptosporangiales</taxon>
        <taxon>Thermomonosporaceae</taxon>
        <taxon>Thermostaphylospora</taxon>
    </lineage>
</organism>
<evidence type="ECO:0000259" key="2">
    <source>
        <dbReference type="Pfam" id="PF01927"/>
    </source>
</evidence>
<name>A0A1H1FU00_9ACTN</name>
<evidence type="ECO:0000259" key="3">
    <source>
        <dbReference type="Pfam" id="PF14451"/>
    </source>
</evidence>
<evidence type="ECO:0000313" key="5">
    <source>
        <dbReference type="Proteomes" id="UP000217103"/>
    </source>
</evidence>
<dbReference type="Proteomes" id="UP000217103">
    <property type="component" value="Unassembled WGS sequence"/>
</dbReference>
<dbReference type="PANTHER" id="PTHR39081">
    <property type="entry name" value="MUT7-C DOMAIN-CONTAINING PROTEIN"/>
    <property type="match status" value="1"/>
</dbReference>